<proteinExistence type="predicted"/>
<name>A0A0L0RW95_ALLM3</name>
<gene>
    <name evidence="1" type="ORF">AMAG_00335</name>
</gene>
<dbReference type="OrthoDB" id="5578063at2759"/>
<dbReference type="EMBL" id="GG745328">
    <property type="protein sequence ID" value="KNE54356.1"/>
    <property type="molecule type" value="Genomic_DNA"/>
</dbReference>
<reference evidence="1 2" key="1">
    <citation type="submission" date="2009-11" db="EMBL/GenBank/DDBJ databases">
        <title>Annotation of Allomyces macrogynus ATCC 38327.</title>
        <authorList>
            <consortium name="The Broad Institute Genome Sequencing Platform"/>
            <person name="Russ C."/>
            <person name="Cuomo C."/>
            <person name="Burger G."/>
            <person name="Gray M.W."/>
            <person name="Holland P.W.H."/>
            <person name="King N."/>
            <person name="Lang F.B.F."/>
            <person name="Roger A.J."/>
            <person name="Ruiz-Trillo I."/>
            <person name="Young S.K."/>
            <person name="Zeng Q."/>
            <person name="Gargeya S."/>
            <person name="Fitzgerald M."/>
            <person name="Haas B."/>
            <person name="Abouelleil A."/>
            <person name="Alvarado L."/>
            <person name="Arachchi H.M."/>
            <person name="Berlin A."/>
            <person name="Chapman S.B."/>
            <person name="Gearin G."/>
            <person name="Goldberg J."/>
            <person name="Griggs A."/>
            <person name="Gujja S."/>
            <person name="Hansen M."/>
            <person name="Heiman D."/>
            <person name="Howarth C."/>
            <person name="Larimer J."/>
            <person name="Lui A."/>
            <person name="MacDonald P.J.P."/>
            <person name="McCowen C."/>
            <person name="Montmayeur A."/>
            <person name="Murphy C."/>
            <person name="Neiman D."/>
            <person name="Pearson M."/>
            <person name="Priest M."/>
            <person name="Roberts A."/>
            <person name="Saif S."/>
            <person name="Shea T."/>
            <person name="Sisk P."/>
            <person name="Stolte C."/>
            <person name="Sykes S."/>
            <person name="Wortman J."/>
            <person name="Nusbaum C."/>
            <person name="Birren B."/>
        </authorList>
    </citation>
    <scope>NUCLEOTIDE SEQUENCE [LARGE SCALE GENOMIC DNA]</scope>
    <source>
        <strain evidence="1 2">ATCC 38327</strain>
    </source>
</reference>
<evidence type="ECO:0000313" key="1">
    <source>
        <dbReference type="EMBL" id="KNE54356.1"/>
    </source>
</evidence>
<accession>A0A0L0RW95</accession>
<protein>
    <submittedName>
        <fullName evidence="1">Uncharacterized protein</fullName>
    </submittedName>
</protein>
<dbReference type="AlphaFoldDB" id="A0A0L0RW95"/>
<dbReference type="VEuPathDB" id="FungiDB:AMAG_00335"/>
<sequence length="188" mass="20771">MSEKLLKQQLAAQLKPAKASGSAAAASIAAPSFKIPVVKKGIGKVKDRIKKNHRKDRADQGLTGGPKLVPLVSRSGAVLPVSEEGVLETFDEDAQRDAEARADKNLAYYRMQSLLEARRLTKKSKMHAYKAKEQEARAKVLVALAEQHNPTPIYVKNRTKRVVTETWMGKRKGKFVAAHNPADDQDFE</sequence>
<dbReference type="Proteomes" id="UP000054350">
    <property type="component" value="Unassembled WGS sequence"/>
</dbReference>
<reference evidence="2" key="2">
    <citation type="submission" date="2009-11" db="EMBL/GenBank/DDBJ databases">
        <title>The Genome Sequence of Allomyces macrogynus strain ATCC 38327.</title>
        <authorList>
            <consortium name="The Broad Institute Genome Sequencing Platform"/>
            <person name="Russ C."/>
            <person name="Cuomo C."/>
            <person name="Shea T."/>
            <person name="Young S.K."/>
            <person name="Zeng Q."/>
            <person name="Koehrsen M."/>
            <person name="Haas B."/>
            <person name="Borodovsky M."/>
            <person name="Guigo R."/>
            <person name="Alvarado L."/>
            <person name="Berlin A."/>
            <person name="Borenstein D."/>
            <person name="Chen Z."/>
            <person name="Engels R."/>
            <person name="Freedman E."/>
            <person name="Gellesch M."/>
            <person name="Goldberg J."/>
            <person name="Griggs A."/>
            <person name="Gujja S."/>
            <person name="Heiman D."/>
            <person name="Hepburn T."/>
            <person name="Howarth C."/>
            <person name="Jen D."/>
            <person name="Larson L."/>
            <person name="Lewis B."/>
            <person name="Mehta T."/>
            <person name="Park D."/>
            <person name="Pearson M."/>
            <person name="Roberts A."/>
            <person name="Saif S."/>
            <person name="Shenoy N."/>
            <person name="Sisk P."/>
            <person name="Stolte C."/>
            <person name="Sykes S."/>
            <person name="Walk T."/>
            <person name="White J."/>
            <person name="Yandava C."/>
            <person name="Burger G."/>
            <person name="Gray M.W."/>
            <person name="Holland P.W.H."/>
            <person name="King N."/>
            <person name="Lang F.B.F."/>
            <person name="Roger A.J."/>
            <person name="Ruiz-Trillo I."/>
            <person name="Lander E."/>
            <person name="Nusbaum C."/>
        </authorList>
    </citation>
    <scope>NUCLEOTIDE SEQUENCE [LARGE SCALE GENOMIC DNA]</scope>
    <source>
        <strain evidence="2">ATCC 38327</strain>
    </source>
</reference>
<organism evidence="1 2">
    <name type="scientific">Allomyces macrogynus (strain ATCC 38327)</name>
    <name type="common">Allomyces javanicus var. macrogynus</name>
    <dbReference type="NCBI Taxonomy" id="578462"/>
    <lineage>
        <taxon>Eukaryota</taxon>
        <taxon>Fungi</taxon>
        <taxon>Fungi incertae sedis</taxon>
        <taxon>Blastocladiomycota</taxon>
        <taxon>Blastocladiomycetes</taxon>
        <taxon>Blastocladiales</taxon>
        <taxon>Blastocladiaceae</taxon>
        <taxon>Allomyces</taxon>
    </lineage>
</organism>
<keyword evidence="2" id="KW-1185">Reference proteome</keyword>
<evidence type="ECO:0000313" key="2">
    <source>
        <dbReference type="Proteomes" id="UP000054350"/>
    </source>
</evidence>